<dbReference type="AlphaFoldDB" id="A0AA42CYT3"/>
<sequence length="50" mass="5660">MSEGLTMIVWFLGVLALSGFVVCGWVLYGEHRHRKNAAKRKATRVLENTL</sequence>
<comment type="caution">
    <text evidence="2">The sequence shown here is derived from an EMBL/GenBank/DDBJ whole genome shotgun (WGS) entry which is preliminary data.</text>
</comment>
<evidence type="ECO:0000313" key="3">
    <source>
        <dbReference type="Proteomes" id="UP001165678"/>
    </source>
</evidence>
<feature type="transmembrane region" description="Helical" evidence="1">
    <location>
        <begin position="6"/>
        <end position="28"/>
    </location>
</feature>
<organism evidence="2 3">
    <name type="scientific">Larsenimonas rhizosphaerae</name>
    <dbReference type="NCBI Taxonomy" id="2944682"/>
    <lineage>
        <taxon>Bacteria</taxon>
        <taxon>Pseudomonadati</taxon>
        <taxon>Pseudomonadota</taxon>
        <taxon>Gammaproteobacteria</taxon>
        <taxon>Oceanospirillales</taxon>
        <taxon>Halomonadaceae</taxon>
        <taxon>Larsenimonas</taxon>
    </lineage>
</organism>
<evidence type="ECO:0000256" key="1">
    <source>
        <dbReference type="SAM" id="Phobius"/>
    </source>
</evidence>
<dbReference type="Proteomes" id="UP001165678">
    <property type="component" value="Unassembled WGS sequence"/>
</dbReference>
<reference evidence="2" key="1">
    <citation type="submission" date="2022-11" db="EMBL/GenBank/DDBJ databases">
        <title>Larsenimonas rhizosphaerae sp. nov., isolated from a tidal mudflat.</title>
        <authorList>
            <person name="Lee S.D."/>
            <person name="Kim I.S."/>
        </authorList>
    </citation>
    <scope>NUCLEOTIDE SEQUENCE</scope>
    <source>
        <strain evidence="2">GH2-1</strain>
    </source>
</reference>
<keyword evidence="1" id="KW-1133">Transmembrane helix</keyword>
<keyword evidence="3" id="KW-1185">Reference proteome</keyword>
<protein>
    <submittedName>
        <fullName evidence="2">Uncharacterized protein</fullName>
    </submittedName>
</protein>
<name>A0AA42CYT3_9GAMM</name>
<dbReference type="RefSeq" id="WP_265896969.1">
    <property type="nucleotide sequence ID" value="NZ_JAPIVE010000006.1"/>
</dbReference>
<keyword evidence="1" id="KW-0472">Membrane</keyword>
<accession>A0AA42CYT3</accession>
<proteinExistence type="predicted"/>
<gene>
    <name evidence="2" type="ORF">OQ287_15150</name>
</gene>
<dbReference type="EMBL" id="JAPIVE010000006">
    <property type="protein sequence ID" value="MCX2525578.1"/>
    <property type="molecule type" value="Genomic_DNA"/>
</dbReference>
<evidence type="ECO:0000313" key="2">
    <source>
        <dbReference type="EMBL" id="MCX2525578.1"/>
    </source>
</evidence>
<keyword evidence="1" id="KW-0812">Transmembrane</keyword>